<evidence type="ECO:0000256" key="1">
    <source>
        <dbReference type="SAM" id="Coils"/>
    </source>
</evidence>
<dbReference type="RefSeq" id="WP_134490367.1">
    <property type="nucleotide sequence ID" value="NZ_CP139089.1"/>
</dbReference>
<dbReference type="OrthoDB" id="7871364at2"/>
<feature type="region of interest" description="Disordered" evidence="2">
    <location>
        <begin position="105"/>
        <end position="135"/>
    </location>
</feature>
<accession>A0A4U8Z3L3</accession>
<keyword evidence="1" id="KW-0175">Coiled coil</keyword>
<evidence type="ECO:0000313" key="3">
    <source>
        <dbReference type="EMBL" id="VFU09850.1"/>
    </source>
</evidence>
<dbReference type="AlphaFoldDB" id="A0A4U8Z3L3"/>
<protein>
    <recommendedName>
        <fullName evidence="5">Flagellar export protein FliJ</fullName>
    </recommendedName>
</protein>
<feature type="coiled-coil region" evidence="1">
    <location>
        <begin position="22"/>
        <end position="105"/>
    </location>
</feature>
<gene>
    <name evidence="3" type="ORF">MTUNDRAET4_2963</name>
</gene>
<dbReference type="KEGG" id="mtun:MTUNDRAET4_2963"/>
<proteinExistence type="predicted"/>
<evidence type="ECO:0008006" key="5">
    <source>
        <dbReference type="Google" id="ProtNLM"/>
    </source>
</evidence>
<evidence type="ECO:0000313" key="4">
    <source>
        <dbReference type="Proteomes" id="UP000294360"/>
    </source>
</evidence>
<name>A0A4U8Z3L3_METTU</name>
<dbReference type="Proteomes" id="UP000294360">
    <property type="component" value="Chromosome"/>
</dbReference>
<reference evidence="3 4" key="1">
    <citation type="submission" date="2019-03" db="EMBL/GenBank/DDBJ databases">
        <authorList>
            <person name="Kox A.R. M."/>
        </authorList>
    </citation>
    <scope>NUCLEOTIDE SEQUENCE [LARGE SCALE GENOMIC DNA]</scope>
    <source>
        <strain evidence="3">MTUNDRAET4 annotated genome</strain>
    </source>
</reference>
<organism evidence="3 4">
    <name type="scientific">Methylocella tundrae</name>
    <dbReference type="NCBI Taxonomy" id="227605"/>
    <lineage>
        <taxon>Bacteria</taxon>
        <taxon>Pseudomonadati</taxon>
        <taxon>Pseudomonadota</taxon>
        <taxon>Alphaproteobacteria</taxon>
        <taxon>Hyphomicrobiales</taxon>
        <taxon>Beijerinckiaceae</taxon>
        <taxon>Methylocella</taxon>
    </lineage>
</organism>
<sequence length="135" mass="15342">MKLQETLVRLKRFQVDERRRRVAQIESMVAEFSKIARELEQEVAIEEQRAGIFDASHFAYPTYARAARARRDNLNRSAEELMGQLEDARNRLEEAIAELGKAQGCDAREKTAHPVGDLSLAPQENPPVRLRAAQA</sequence>
<evidence type="ECO:0000256" key="2">
    <source>
        <dbReference type="SAM" id="MobiDB-lite"/>
    </source>
</evidence>
<dbReference type="EMBL" id="LR536450">
    <property type="protein sequence ID" value="VFU09850.1"/>
    <property type="molecule type" value="Genomic_DNA"/>
</dbReference>